<name>A0A161WRF1_DAUCS</name>
<feature type="region of interest" description="Disordered" evidence="1">
    <location>
        <begin position="15"/>
        <end position="43"/>
    </location>
</feature>
<sequence length="281" mass="31044">MASFSMGRARRLVSCFRKRSSSSPPSPDSTSHDDKAIASISSEEERKGGAVLVELFSSQGCATSPQAELLFSRLGRGDFELELPVILLAYHVDYWDYAGWKDPYSSSQWTVRQKAYVESLNLDTMFTPQIVVQGRDQCLGDDEDAMLSCIASAARDPALAFQATYRRQSDDSLQVNLTGSLRSKMDSQSADIMVALYESGLVNDCPDGANKGRVLANDYVVRRLQKLTSVQDISVKKKVSGTLDFTLWEGFRSGKCGITLFLQNSSQQIFGAQNFKLPDNL</sequence>
<dbReference type="Gramene" id="KZN01235">
    <property type="protein sequence ID" value="KZN01235"/>
    <property type="gene ID" value="DCAR_009989"/>
</dbReference>
<dbReference type="InterPro" id="IPR010634">
    <property type="entry name" value="DUF1223"/>
</dbReference>
<protein>
    <recommendedName>
        <fullName evidence="3">Thioredoxin-like fold domain-containing protein</fullName>
    </recommendedName>
</protein>
<proteinExistence type="predicted"/>
<dbReference type="AlphaFoldDB" id="A0A161WRF1"/>
<dbReference type="EMBL" id="LNRQ01000003">
    <property type="protein sequence ID" value="KZN01235.1"/>
    <property type="molecule type" value="Genomic_DNA"/>
</dbReference>
<dbReference type="InterPro" id="IPR036249">
    <property type="entry name" value="Thioredoxin-like_sf"/>
</dbReference>
<dbReference type="Pfam" id="PF06764">
    <property type="entry name" value="DUF1223"/>
    <property type="match status" value="1"/>
</dbReference>
<gene>
    <name evidence="2" type="ORF">DCAR_009989</name>
</gene>
<dbReference type="OMA" id="LPIDYWD"/>
<dbReference type="SUPFAM" id="SSF52833">
    <property type="entry name" value="Thioredoxin-like"/>
    <property type="match status" value="1"/>
</dbReference>
<accession>A0A161WRF1</accession>
<comment type="caution">
    <text evidence="2">The sequence shown here is derived from an EMBL/GenBank/DDBJ whole genome shotgun (WGS) entry which is preliminary data.</text>
</comment>
<evidence type="ECO:0000256" key="1">
    <source>
        <dbReference type="SAM" id="MobiDB-lite"/>
    </source>
</evidence>
<reference evidence="2" key="1">
    <citation type="journal article" date="2016" name="Nat. Genet.">
        <title>A high-quality carrot genome assembly provides new insights into carotenoid accumulation and asterid genome evolution.</title>
        <authorList>
            <person name="Iorizzo M."/>
            <person name="Ellison S."/>
            <person name="Senalik D."/>
            <person name="Zeng P."/>
            <person name="Satapoomin P."/>
            <person name="Huang J."/>
            <person name="Bowman M."/>
            <person name="Iovene M."/>
            <person name="Sanseverino W."/>
            <person name="Cavagnaro P."/>
            <person name="Yildiz M."/>
            <person name="Macko-Podgorni A."/>
            <person name="Moranska E."/>
            <person name="Grzebelus E."/>
            <person name="Grzebelus D."/>
            <person name="Ashrafi H."/>
            <person name="Zheng Z."/>
            <person name="Cheng S."/>
            <person name="Spooner D."/>
            <person name="Van Deynze A."/>
            <person name="Simon P."/>
        </authorList>
    </citation>
    <scope>NUCLEOTIDE SEQUENCE [LARGE SCALE GENOMIC DNA]</scope>
    <source>
        <tissue evidence="2">Leaf</tissue>
    </source>
</reference>
<dbReference type="KEGG" id="dcr:108213320"/>
<dbReference type="OrthoDB" id="938668at2759"/>
<dbReference type="STRING" id="79200.A0A161WRF1"/>
<dbReference type="PANTHER" id="PTHR36057:SF1">
    <property type="entry name" value="LIPOPROTEIN LIPID ATTACHMENT SITE-LIKE PROTEIN, PUTATIVE (DUF1223)-RELATED"/>
    <property type="match status" value="1"/>
</dbReference>
<evidence type="ECO:0008006" key="3">
    <source>
        <dbReference type="Google" id="ProtNLM"/>
    </source>
</evidence>
<evidence type="ECO:0000313" key="2">
    <source>
        <dbReference type="EMBL" id="KZN01235.1"/>
    </source>
</evidence>
<organism evidence="2">
    <name type="scientific">Daucus carota subsp. sativus</name>
    <name type="common">Carrot</name>
    <dbReference type="NCBI Taxonomy" id="79200"/>
    <lineage>
        <taxon>Eukaryota</taxon>
        <taxon>Viridiplantae</taxon>
        <taxon>Streptophyta</taxon>
        <taxon>Embryophyta</taxon>
        <taxon>Tracheophyta</taxon>
        <taxon>Spermatophyta</taxon>
        <taxon>Magnoliopsida</taxon>
        <taxon>eudicotyledons</taxon>
        <taxon>Gunneridae</taxon>
        <taxon>Pentapetalae</taxon>
        <taxon>asterids</taxon>
        <taxon>campanulids</taxon>
        <taxon>Apiales</taxon>
        <taxon>Apiaceae</taxon>
        <taxon>Apioideae</taxon>
        <taxon>Scandiceae</taxon>
        <taxon>Daucinae</taxon>
        <taxon>Daucus</taxon>
        <taxon>Daucus sect. Daucus</taxon>
    </lineage>
</organism>
<dbReference type="PANTHER" id="PTHR36057">
    <property type="match status" value="1"/>
</dbReference>